<keyword evidence="1" id="KW-0812">Transmembrane</keyword>
<dbReference type="AlphaFoldDB" id="A0A917CJF5"/>
<feature type="transmembrane region" description="Helical" evidence="1">
    <location>
        <begin position="245"/>
        <end position="263"/>
    </location>
</feature>
<evidence type="ECO:0000313" key="2">
    <source>
        <dbReference type="EMBL" id="GGF90768.1"/>
    </source>
</evidence>
<dbReference type="Proteomes" id="UP000605253">
    <property type="component" value="Unassembled WGS sequence"/>
</dbReference>
<feature type="transmembrane region" description="Helical" evidence="1">
    <location>
        <begin position="59"/>
        <end position="77"/>
    </location>
</feature>
<reference evidence="2" key="2">
    <citation type="submission" date="2020-09" db="EMBL/GenBank/DDBJ databases">
        <authorList>
            <person name="Sun Q."/>
            <person name="Zhou Y."/>
        </authorList>
    </citation>
    <scope>NUCLEOTIDE SEQUENCE</scope>
    <source>
        <strain evidence="2">CGMCC 1.12181</strain>
    </source>
</reference>
<dbReference type="RefSeq" id="WP_188364577.1">
    <property type="nucleotide sequence ID" value="NZ_BAABJF010000017.1"/>
</dbReference>
<keyword evidence="3" id="KW-1185">Reference proteome</keyword>
<gene>
    <name evidence="2" type="ORF">GCM10011365_09860</name>
</gene>
<proteinExistence type="predicted"/>
<name>A0A917CJF5_9GAMM</name>
<accession>A0A917CJF5</accession>
<feature type="transmembrane region" description="Helical" evidence="1">
    <location>
        <begin position="211"/>
        <end position="239"/>
    </location>
</feature>
<evidence type="ECO:0000256" key="1">
    <source>
        <dbReference type="SAM" id="Phobius"/>
    </source>
</evidence>
<reference evidence="2" key="1">
    <citation type="journal article" date="2014" name="Int. J. Syst. Evol. Microbiol.">
        <title>Complete genome sequence of Corynebacterium casei LMG S-19264T (=DSM 44701T), isolated from a smear-ripened cheese.</title>
        <authorList>
            <consortium name="US DOE Joint Genome Institute (JGI-PGF)"/>
            <person name="Walter F."/>
            <person name="Albersmeier A."/>
            <person name="Kalinowski J."/>
            <person name="Ruckert C."/>
        </authorList>
    </citation>
    <scope>NUCLEOTIDE SEQUENCE</scope>
    <source>
        <strain evidence="2">CGMCC 1.12181</strain>
    </source>
</reference>
<evidence type="ECO:0000313" key="3">
    <source>
        <dbReference type="Proteomes" id="UP000605253"/>
    </source>
</evidence>
<protein>
    <submittedName>
        <fullName evidence="2">Uncharacterized protein</fullName>
    </submittedName>
</protein>
<feature type="transmembrane region" description="Helical" evidence="1">
    <location>
        <begin position="20"/>
        <end position="47"/>
    </location>
</feature>
<keyword evidence="1" id="KW-0472">Membrane</keyword>
<dbReference type="EMBL" id="BMEO01000003">
    <property type="protein sequence ID" value="GGF90768.1"/>
    <property type="molecule type" value="Genomic_DNA"/>
</dbReference>
<organism evidence="2 3">
    <name type="scientific">Marinicella pacifica</name>
    <dbReference type="NCBI Taxonomy" id="1171543"/>
    <lineage>
        <taxon>Bacteria</taxon>
        <taxon>Pseudomonadati</taxon>
        <taxon>Pseudomonadota</taxon>
        <taxon>Gammaproteobacteria</taxon>
        <taxon>Lysobacterales</taxon>
        <taxon>Marinicellaceae</taxon>
        <taxon>Marinicella</taxon>
    </lineage>
</organism>
<comment type="caution">
    <text evidence="2">The sequence shown here is derived from an EMBL/GenBank/DDBJ whole genome shotgun (WGS) entry which is preliminary data.</text>
</comment>
<sequence length="329" mass="36729">MIDFKFGQVMSTLFKTKEFVLFRFLIYMGITVAYIAVTGTGGGIGYLVGKVGNNPESGVFYGMFGGFALVSGVLYFFREYLLYLVKAGHIAVIVKHLDNQPMPEGQSQVKYAQGVVKDRFTESSVLFGVDQLIKGVLKTFTRIFSGVMLLLPFIPQPLVKFANAVVTMSLTYVDEVILAYYIRNNSTNPWEDSRKALVLYAQNYKTFLKNALFLTVMTWVMALLVLIVVFAPLAALMSFGGYEGGFWPFALAVVTAWGLKAALIDPFAMTALMQVFFKVTEGQEPNPEWEAKLERGSKKFVKLKEKAFNWVQGDRAKTDDTAAKITQTD</sequence>
<keyword evidence="1" id="KW-1133">Transmembrane helix</keyword>